<dbReference type="GO" id="GO:0016747">
    <property type="term" value="F:acyltransferase activity, transferring groups other than amino-acyl groups"/>
    <property type="evidence" value="ECO:0007669"/>
    <property type="project" value="InterPro"/>
</dbReference>
<dbReference type="STRING" id="317735.RU98_GL002878"/>
<dbReference type="OrthoDB" id="46888at2"/>
<dbReference type="PATRIC" id="fig|1158612.3.peg.1949"/>
<name>R3WB64_9ENTE</name>
<dbReference type="InterPro" id="IPR016181">
    <property type="entry name" value="Acyl_CoA_acyltransferase"/>
</dbReference>
<dbReference type="CDD" id="cd04301">
    <property type="entry name" value="NAT_SF"/>
    <property type="match status" value="1"/>
</dbReference>
<sequence length="158" mass="18171">MYHLIKQLSTENEGELKEALTLVQDVFHEFEAPDYSNEGIEHFKQYISFDTIKQQIVAQDLIVWAYFANGTKITGMIALRLPNHISLLFVDKRFHKQGIARQLLETAFTYCQTVHNATQVTLNSSPYALDVYKHLGFVPTDNQHVIDGIIFTPMKKIL</sequence>
<dbReference type="AlphaFoldDB" id="R3WB64"/>
<organism evidence="2 3">
    <name type="scientific">Enterococcus caccae ATCC BAA-1240</name>
    <dbReference type="NCBI Taxonomy" id="1158612"/>
    <lineage>
        <taxon>Bacteria</taxon>
        <taxon>Bacillati</taxon>
        <taxon>Bacillota</taxon>
        <taxon>Bacilli</taxon>
        <taxon>Lactobacillales</taxon>
        <taxon>Enterococcaceae</taxon>
        <taxon>Enterococcus</taxon>
    </lineage>
</organism>
<proteinExistence type="predicted"/>
<protein>
    <recommendedName>
        <fullName evidence="1">N-acetyltransferase domain-containing protein</fullName>
    </recommendedName>
</protein>
<dbReference type="Gene3D" id="3.40.630.30">
    <property type="match status" value="1"/>
</dbReference>
<dbReference type="PANTHER" id="PTHR43451:SF1">
    <property type="entry name" value="ACETYLTRANSFERASE"/>
    <property type="match status" value="1"/>
</dbReference>
<dbReference type="SUPFAM" id="SSF55729">
    <property type="entry name" value="Acyl-CoA N-acyltransferases (Nat)"/>
    <property type="match status" value="1"/>
</dbReference>
<dbReference type="Pfam" id="PF13673">
    <property type="entry name" value="Acetyltransf_10"/>
    <property type="match status" value="1"/>
</dbReference>
<dbReference type="Proteomes" id="UP000013840">
    <property type="component" value="Unassembled WGS sequence"/>
</dbReference>
<reference evidence="2 3" key="1">
    <citation type="submission" date="2013-02" db="EMBL/GenBank/DDBJ databases">
        <title>The Genome Sequence of Enterococcus caccae BAA-1240.</title>
        <authorList>
            <consortium name="The Broad Institute Genome Sequencing Platform"/>
            <consortium name="The Broad Institute Genome Sequencing Center for Infectious Disease"/>
            <person name="Earl A.M."/>
            <person name="Gilmore M.S."/>
            <person name="Lebreton F."/>
            <person name="Walker B."/>
            <person name="Young S.K."/>
            <person name="Zeng Q."/>
            <person name="Gargeya S."/>
            <person name="Fitzgerald M."/>
            <person name="Haas B."/>
            <person name="Abouelleil A."/>
            <person name="Alvarado L."/>
            <person name="Arachchi H.M."/>
            <person name="Berlin A.M."/>
            <person name="Chapman S.B."/>
            <person name="Dewar J."/>
            <person name="Goldberg J."/>
            <person name="Griggs A."/>
            <person name="Gujja S."/>
            <person name="Hansen M."/>
            <person name="Howarth C."/>
            <person name="Imamovic A."/>
            <person name="Larimer J."/>
            <person name="McCowan C."/>
            <person name="Murphy C."/>
            <person name="Neiman D."/>
            <person name="Pearson M."/>
            <person name="Priest M."/>
            <person name="Roberts A."/>
            <person name="Saif S."/>
            <person name="Shea T."/>
            <person name="Sisk P."/>
            <person name="Sykes S."/>
            <person name="Wortman J."/>
            <person name="Nusbaum C."/>
            <person name="Birren B."/>
        </authorList>
    </citation>
    <scope>NUCLEOTIDE SEQUENCE [LARGE SCALE GENOMIC DNA]</scope>
    <source>
        <strain evidence="2 3">ATCC BAA-1240</strain>
    </source>
</reference>
<dbReference type="PROSITE" id="PS51186">
    <property type="entry name" value="GNAT"/>
    <property type="match status" value="1"/>
</dbReference>
<dbReference type="InterPro" id="IPR052564">
    <property type="entry name" value="N-acetyltrans/Recomb-assoc"/>
</dbReference>
<accession>R3WB64</accession>
<dbReference type="PANTHER" id="PTHR43451">
    <property type="entry name" value="ACETYLTRANSFERASE (GNAT) FAMILY PROTEIN"/>
    <property type="match status" value="1"/>
</dbReference>
<dbReference type="InterPro" id="IPR000182">
    <property type="entry name" value="GNAT_dom"/>
</dbReference>
<feature type="domain" description="N-acetyltransferase" evidence="1">
    <location>
        <begin position="6"/>
        <end position="158"/>
    </location>
</feature>
<gene>
    <name evidence="2" type="ORF">UC7_01972</name>
</gene>
<dbReference type="eggNOG" id="COG0454">
    <property type="taxonomic scope" value="Bacteria"/>
</dbReference>
<evidence type="ECO:0000313" key="2">
    <source>
        <dbReference type="EMBL" id="EOL45166.1"/>
    </source>
</evidence>
<dbReference type="RefSeq" id="WP_010772081.1">
    <property type="nucleotide sequence ID" value="NZ_KB946334.1"/>
</dbReference>
<evidence type="ECO:0000259" key="1">
    <source>
        <dbReference type="PROSITE" id="PS51186"/>
    </source>
</evidence>
<keyword evidence="3" id="KW-1185">Reference proteome</keyword>
<evidence type="ECO:0000313" key="3">
    <source>
        <dbReference type="Proteomes" id="UP000013840"/>
    </source>
</evidence>
<dbReference type="EMBL" id="AJAU01000018">
    <property type="protein sequence ID" value="EOL45166.1"/>
    <property type="molecule type" value="Genomic_DNA"/>
</dbReference>
<comment type="caution">
    <text evidence="2">The sequence shown here is derived from an EMBL/GenBank/DDBJ whole genome shotgun (WGS) entry which is preliminary data.</text>
</comment>